<name>A0A9N9H993_9GLOM</name>
<proteinExistence type="predicted"/>
<dbReference type="OrthoDB" id="25391at2759"/>
<dbReference type="EMBL" id="CAJVPV010012258">
    <property type="protein sequence ID" value="CAG8668699.1"/>
    <property type="molecule type" value="Genomic_DNA"/>
</dbReference>
<protein>
    <submittedName>
        <fullName evidence="2">9209_t:CDS:1</fullName>
    </submittedName>
</protein>
<reference evidence="2" key="1">
    <citation type="submission" date="2021-06" db="EMBL/GenBank/DDBJ databases">
        <authorList>
            <person name="Kallberg Y."/>
            <person name="Tangrot J."/>
            <person name="Rosling A."/>
        </authorList>
    </citation>
    <scope>NUCLEOTIDE SEQUENCE</scope>
    <source>
        <strain evidence="2">CL551</strain>
    </source>
</reference>
<evidence type="ECO:0000256" key="1">
    <source>
        <dbReference type="SAM" id="MobiDB-lite"/>
    </source>
</evidence>
<comment type="caution">
    <text evidence="2">The sequence shown here is derived from an EMBL/GenBank/DDBJ whole genome shotgun (WGS) entry which is preliminary data.</text>
</comment>
<dbReference type="Proteomes" id="UP000789342">
    <property type="component" value="Unassembled WGS sequence"/>
</dbReference>
<accession>A0A9N9H993</accession>
<keyword evidence="3" id="KW-1185">Reference proteome</keyword>
<feature type="compositionally biased region" description="Polar residues" evidence="1">
    <location>
        <begin position="156"/>
        <end position="182"/>
    </location>
</feature>
<sequence length="207" mass="21816">MAFAKNFLSDSMPANSNIVKAINNPNRFGPQTGGGLMNMSGMNVVNPTQQVSRLGPINSTFPQTTMPQRTVGGNPLIGRVNGRIASNVASWNYTPGSSLSSQNISSRQQTFTSYPNAIHSVHSQQNDIFDMSEFPALGSTNTTSSNASASGLGSSYANTAQTGTNSVSNDSRSMHQQQSQEFTIDDFPALPGATSNANRSVVGSQST</sequence>
<feature type="non-terminal residue" evidence="2">
    <location>
        <position position="1"/>
    </location>
</feature>
<feature type="compositionally biased region" description="Polar residues" evidence="1">
    <location>
        <begin position="193"/>
        <end position="207"/>
    </location>
</feature>
<feature type="region of interest" description="Disordered" evidence="1">
    <location>
        <begin position="141"/>
        <end position="207"/>
    </location>
</feature>
<feature type="compositionally biased region" description="Low complexity" evidence="1">
    <location>
        <begin position="141"/>
        <end position="155"/>
    </location>
</feature>
<gene>
    <name evidence="2" type="ORF">AMORRO_LOCUS10730</name>
</gene>
<evidence type="ECO:0000313" key="2">
    <source>
        <dbReference type="EMBL" id="CAG8668699.1"/>
    </source>
</evidence>
<organism evidence="2 3">
    <name type="scientific">Acaulospora morrowiae</name>
    <dbReference type="NCBI Taxonomy" id="94023"/>
    <lineage>
        <taxon>Eukaryota</taxon>
        <taxon>Fungi</taxon>
        <taxon>Fungi incertae sedis</taxon>
        <taxon>Mucoromycota</taxon>
        <taxon>Glomeromycotina</taxon>
        <taxon>Glomeromycetes</taxon>
        <taxon>Diversisporales</taxon>
        <taxon>Acaulosporaceae</taxon>
        <taxon>Acaulospora</taxon>
    </lineage>
</organism>
<dbReference type="AlphaFoldDB" id="A0A9N9H993"/>
<evidence type="ECO:0000313" key="3">
    <source>
        <dbReference type="Proteomes" id="UP000789342"/>
    </source>
</evidence>